<evidence type="ECO:0000256" key="5">
    <source>
        <dbReference type="ARBA" id="ARBA00022723"/>
    </source>
</evidence>
<gene>
    <name evidence="10 12" type="primary">dxs</name>
    <name evidence="12" type="ordered locus">PSMK_27630</name>
</gene>
<dbReference type="InterPro" id="IPR005477">
    <property type="entry name" value="Dxylulose-5-P_synthase"/>
</dbReference>
<feature type="binding site" evidence="10">
    <location>
        <begin position="163"/>
        <end position="164"/>
    </location>
    <ligand>
        <name>thiamine diphosphate</name>
        <dbReference type="ChEBI" id="CHEBI:58937"/>
    </ligand>
</feature>
<dbReference type="SMART" id="SM00861">
    <property type="entry name" value="Transket_pyr"/>
    <property type="match status" value="1"/>
</dbReference>
<dbReference type="GO" id="GO:0016114">
    <property type="term" value="P:terpenoid biosynthetic process"/>
    <property type="evidence" value="ECO:0007669"/>
    <property type="project" value="UniProtKB-UniRule"/>
</dbReference>
<dbReference type="Gene3D" id="3.40.50.970">
    <property type="match status" value="2"/>
</dbReference>
<dbReference type="KEGG" id="phm:PSMK_27630"/>
<evidence type="ECO:0000256" key="8">
    <source>
        <dbReference type="ARBA" id="ARBA00023052"/>
    </source>
</evidence>
<evidence type="ECO:0000256" key="1">
    <source>
        <dbReference type="ARBA" id="ARBA00004980"/>
    </source>
</evidence>
<protein>
    <recommendedName>
        <fullName evidence="10">1-deoxy-D-xylulose-5-phosphate synthase</fullName>
        <ecNumber evidence="10">2.2.1.7</ecNumber>
    </recommendedName>
    <alternativeName>
        <fullName evidence="10">1-deoxyxylulose-5-phosphate synthase</fullName>
        <shortName evidence="10">DXP synthase</shortName>
        <shortName evidence="10">DXPS</shortName>
    </alternativeName>
</protein>
<keyword evidence="7 10" id="KW-0784">Thiamine biosynthesis</keyword>
<dbReference type="EC" id="2.2.1.7" evidence="10"/>
<feature type="binding site" evidence="10">
    <location>
        <begin position="118"/>
        <end position="120"/>
    </location>
    <ligand>
        <name>thiamine diphosphate</name>
        <dbReference type="ChEBI" id="CHEBI:58937"/>
    </ligand>
</feature>
<dbReference type="CDD" id="cd07033">
    <property type="entry name" value="TPP_PYR_DXS_TK_like"/>
    <property type="match status" value="1"/>
</dbReference>
<dbReference type="Pfam" id="PF13292">
    <property type="entry name" value="DXP_synthase_N"/>
    <property type="match status" value="1"/>
</dbReference>
<dbReference type="Gene3D" id="3.40.50.920">
    <property type="match status" value="1"/>
</dbReference>
<keyword evidence="13" id="KW-1185">Reference proteome</keyword>
<dbReference type="PANTHER" id="PTHR43322:SF5">
    <property type="entry name" value="1-DEOXY-D-XYLULOSE-5-PHOSPHATE SYNTHASE, CHLOROPLASTIC"/>
    <property type="match status" value="1"/>
</dbReference>
<feature type="binding site" evidence="10">
    <location>
        <position position="191"/>
    </location>
    <ligand>
        <name>thiamine diphosphate</name>
        <dbReference type="ChEBI" id="CHEBI:58937"/>
    </ligand>
</feature>
<feature type="binding site" evidence="10">
    <location>
        <position position="409"/>
    </location>
    <ligand>
        <name>thiamine diphosphate</name>
        <dbReference type="ChEBI" id="CHEBI:58937"/>
    </ligand>
</feature>
<dbReference type="InterPro" id="IPR033248">
    <property type="entry name" value="Transketolase_C"/>
</dbReference>
<dbReference type="OrthoDB" id="9803371at2"/>
<comment type="similarity">
    <text evidence="2 10">Belongs to the transketolase family. DXPS subfamily.</text>
</comment>
<dbReference type="HOGENOM" id="CLU_009227_1_4_0"/>
<dbReference type="GO" id="GO:0005829">
    <property type="term" value="C:cytosol"/>
    <property type="evidence" value="ECO:0007669"/>
    <property type="project" value="TreeGrafter"/>
</dbReference>
<dbReference type="InterPro" id="IPR029061">
    <property type="entry name" value="THDP-binding"/>
</dbReference>
<feature type="binding site" evidence="10">
    <location>
        <position position="77"/>
    </location>
    <ligand>
        <name>thiamine diphosphate</name>
        <dbReference type="ChEBI" id="CHEBI:58937"/>
    </ligand>
</feature>
<comment type="cofactor">
    <cofactor evidence="10">
        <name>Mg(2+)</name>
        <dbReference type="ChEBI" id="CHEBI:18420"/>
    </cofactor>
    <text evidence="10">Binds 1 Mg(2+) ion per subunit.</text>
</comment>
<evidence type="ECO:0000313" key="12">
    <source>
        <dbReference type="EMBL" id="BAM04922.1"/>
    </source>
</evidence>
<evidence type="ECO:0000256" key="2">
    <source>
        <dbReference type="ARBA" id="ARBA00011081"/>
    </source>
</evidence>
<keyword evidence="9 10" id="KW-0414">Isoprene biosynthesis</keyword>
<dbReference type="InterPro" id="IPR009014">
    <property type="entry name" value="Transketo_C/PFOR_II"/>
</dbReference>
<reference evidence="12 13" key="1">
    <citation type="submission" date="2012-02" db="EMBL/GenBank/DDBJ databases">
        <title>Complete genome sequence of Phycisphaera mikurensis NBRC 102666.</title>
        <authorList>
            <person name="Ankai A."/>
            <person name="Hosoyama A."/>
            <person name="Terui Y."/>
            <person name="Sekine M."/>
            <person name="Fukai R."/>
            <person name="Kato Y."/>
            <person name="Nakamura S."/>
            <person name="Yamada-Narita S."/>
            <person name="Kawakoshi A."/>
            <person name="Fukunaga Y."/>
            <person name="Yamazaki S."/>
            <person name="Fujita N."/>
        </authorList>
    </citation>
    <scope>NUCLEOTIDE SEQUENCE [LARGE SCALE GENOMIC DNA]</scope>
    <source>
        <strain evidence="13">NBRC 102666 / KCTC 22515 / FYK2301M01</strain>
    </source>
</reference>
<feature type="binding site" evidence="10">
    <location>
        <position position="191"/>
    </location>
    <ligand>
        <name>Mg(2+)</name>
        <dbReference type="ChEBI" id="CHEBI:18420"/>
    </ligand>
</feature>
<dbReference type="STRING" id="1142394.PSMK_27630"/>
<dbReference type="CDD" id="cd02007">
    <property type="entry name" value="TPP_DXS"/>
    <property type="match status" value="1"/>
</dbReference>
<feature type="binding site" evidence="10">
    <location>
        <position position="308"/>
    </location>
    <ligand>
        <name>thiamine diphosphate</name>
        <dbReference type="ChEBI" id="CHEBI:58937"/>
    </ligand>
</feature>
<evidence type="ECO:0000259" key="11">
    <source>
        <dbReference type="SMART" id="SM00861"/>
    </source>
</evidence>
<evidence type="ECO:0000256" key="3">
    <source>
        <dbReference type="ARBA" id="ARBA00011738"/>
    </source>
</evidence>
<keyword evidence="5 10" id="KW-0479">Metal-binding</keyword>
<dbReference type="Proteomes" id="UP000007881">
    <property type="component" value="Chromosome"/>
</dbReference>
<evidence type="ECO:0000256" key="4">
    <source>
        <dbReference type="ARBA" id="ARBA00022679"/>
    </source>
</evidence>
<evidence type="ECO:0000313" key="13">
    <source>
        <dbReference type="Proteomes" id="UP000007881"/>
    </source>
</evidence>
<dbReference type="PATRIC" id="fig|1142394.8.peg.2859"/>
<keyword evidence="8 10" id="KW-0786">Thiamine pyrophosphate</keyword>
<proteinExistence type="inferred from homology"/>
<keyword evidence="4 10" id="KW-0808">Transferase</keyword>
<organism evidence="12 13">
    <name type="scientific">Phycisphaera mikurensis (strain NBRC 102666 / KCTC 22515 / FYK2301M01)</name>
    <dbReference type="NCBI Taxonomy" id="1142394"/>
    <lineage>
        <taxon>Bacteria</taxon>
        <taxon>Pseudomonadati</taxon>
        <taxon>Planctomycetota</taxon>
        <taxon>Phycisphaerae</taxon>
        <taxon>Phycisphaerales</taxon>
        <taxon>Phycisphaeraceae</taxon>
        <taxon>Phycisphaera</taxon>
    </lineage>
</organism>
<dbReference type="GO" id="GO:0030976">
    <property type="term" value="F:thiamine pyrophosphate binding"/>
    <property type="evidence" value="ECO:0007669"/>
    <property type="project" value="UniProtKB-UniRule"/>
</dbReference>
<comment type="pathway">
    <text evidence="1 10">Metabolic intermediate biosynthesis; 1-deoxy-D-xylulose 5-phosphate biosynthesis; 1-deoxy-D-xylulose 5-phosphate from D-glyceraldehyde 3-phosphate and pyruvate: step 1/1.</text>
</comment>
<dbReference type="Pfam" id="PF02780">
    <property type="entry name" value="Transketolase_C"/>
    <property type="match status" value="1"/>
</dbReference>
<comment type="function">
    <text evidence="10">Catalyzes the acyloin condensation reaction between C atoms 2 and 3 of pyruvate and glyceraldehyde 3-phosphate to yield 1-deoxy-D-xylulose-5-phosphate (DXP).</text>
</comment>
<dbReference type="AlphaFoldDB" id="I0II34"/>
<comment type="cofactor">
    <cofactor evidence="10">
        <name>thiamine diphosphate</name>
        <dbReference type="ChEBI" id="CHEBI:58937"/>
    </cofactor>
    <text evidence="10">Binds 1 thiamine pyrophosphate per subunit.</text>
</comment>
<feature type="domain" description="Transketolase-like pyrimidine-binding" evidence="11">
    <location>
        <begin position="358"/>
        <end position="522"/>
    </location>
</feature>
<sequence>MPDPAPLLTPDLAPADLRRMTVPQMETLAEEIRQAIIAQVMASGGHLAPNLGVVELTMALHRVFDFRHDRLLFDVGHQCYVHKLLTGRLGMLPKLRQKGGMAGFPEPGESPWDLFAVGHAGTGISTAVGMAVGDDFEAGVRGRDGAETAEPHGRKVAVLVGDASIVNGVSLEGLNAAGTLKRQFLTVLNDNGMSIAHPQGALANYFDHVRVSRRYRGIKRRAKGFIDRLPGGEPAPGKPGLIEDLYQRGSDVMKALVRRGHMFEHFGHLCLGPVDGHDLSWLIEVLEEVRLINRPVLLHVKTTKGKGFREAEGDATRFHSPAAFRLVAVEGGSDIPRPATPSQVAMNACRVEHAKKGRSFTAAFADALADRMAADPSIVAVTAAMPDGTGLAEVARRHPQRVIDTGICESHAADLCAGMAKSGVRPFFAVYSTFSQRAFDQFFQEVSLQGLAVRVCMDRAGYVGGDGAVHHGFLDVSLFRGLPGAVLLAASDEPNLVAALRFMADRDESATFLRYPRDTVAEQPAQASVPPFVLGRANLVSPARGGHAGRPEIAVLAYGTVVQQCRSALAVLREHGHEPALYDARFAKPVDVDLLRELLGSGVPVLTVEDHALAGGFGAAVLEAAHAEGLDTRLVKRLAMPEAWAGPDSRDAQLGDAGLDPASIAEAARGMLAKRTHESVQS</sequence>
<dbReference type="NCBIfam" id="NF003933">
    <property type="entry name" value="PRK05444.2-2"/>
    <property type="match status" value="1"/>
</dbReference>
<keyword evidence="6 10" id="KW-0460">Magnesium</keyword>
<dbReference type="SUPFAM" id="SSF52922">
    <property type="entry name" value="TK C-terminal domain-like"/>
    <property type="match status" value="1"/>
</dbReference>
<dbReference type="eggNOG" id="COG1154">
    <property type="taxonomic scope" value="Bacteria"/>
</dbReference>
<dbReference type="EMBL" id="AP012338">
    <property type="protein sequence ID" value="BAM04922.1"/>
    <property type="molecule type" value="Genomic_DNA"/>
</dbReference>
<dbReference type="InterPro" id="IPR005475">
    <property type="entry name" value="Transketolase-like_Pyr-bd"/>
</dbReference>
<feature type="binding site" evidence="10">
    <location>
        <position position="162"/>
    </location>
    <ligand>
        <name>Mg(2+)</name>
        <dbReference type="ChEBI" id="CHEBI:18420"/>
    </ligand>
</feature>
<dbReference type="HAMAP" id="MF_00315">
    <property type="entry name" value="DXP_synth"/>
    <property type="match status" value="1"/>
</dbReference>
<name>I0II34_PHYMF</name>
<evidence type="ECO:0000256" key="6">
    <source>
        <dbReference type="ARBA" id="ARBA00022842"/>
    </source>
</evidence>
<dbReference type="NCBIfam" id="TIGR00204">
    <property type="entry name" value="dxs"/>
    <property type="match status" value="1"/>
</dbReference>
<evidence type="ECO:0000256" key="7">
    <source>
        <dbReference type="ARBA" id="ARBA00022977"/>
    </source>
</evidence>
<evidence type="ECO:0000256" key="10">
    <source>
        <dbReference type="HAMAP-Rule" id="MF_00315"/>
    </source>
</evidence>
<dbReference type="RefSeq" id="WP_014438132.1">
    <property type="nucleotide sequence ID" value="NC_017080.1"/>
</dbReference>
<dbReference type="PANTHER" id="PTHR43322">
    <property type="entry name" value="1-D-DEOXYXYLULOSE 5-PHOSPHATE SYNTHASE-RELATED"/>
    <property type="match status" value="1"/>
</dbReference>
<comment type="subunit">
    <text evidence="3 10">Homodimer.</text>
</comment>
<accession>I0II34</accession>
<dbReference type="UniPathway" id="UPA00064">
    <property type="reaction ID" value="UER00091"/>
</dbReference>
<evidence type="ECO:0000256" key="9">
    <source>
        <dbReference type="ARBA" id="ARBA00023229"/>
    </source>
</evidence>
<dbReference type="GO" id="GO:0009228">
    <property type="term" value="P:thiamine biosynthetic process"/>
    <property type="evidence" value="ECO:0007669"/>
    <property type="project" value="UniProtKB-UniRule"/>
</dbReference>
<dbReference type="GO" id="GO:0008661">
    <property type="term" value="F:1-deoxy-D-xylulose-5-phosphate synthase activity"/>
    <property type="evidence" value="ECO:0007669"/>
    <property type="project" value="UniProtKB-UniRule"/>
</dbReference>
<dbReference type="GO" id="GO:0000287">
    <property type="term" value="F:magnesium ion binding"/>
    <property type="evidence" value="ECO:0007669"/>
    <property type="project" value="UniProtKB-UniRule"/>
</dbReference>
<dbReference type="Pfam" id="PF02779">
    <property type="entry name" value="Transket_pyr"/>
    <property type="match status" value="1"/>
</dbReference>
<comment type="catalytic activity">
    <reaction evidence="10">
        <text>D-glyceraldehyde 3-phosphate + pyruvate + H(+) = 1-deoxy-D-xylulose 5-phosphate + CO2</text>
        <dbReference type="Rhea" id="RHEA:12605"/>
        <dbReference type="ChEBI" id="CHEBI:15361"/>
        <dbReference type="ChEBI" id="CHEBI:15378"/>
        <dbReference type="ChEBI" id="CHEBI:16526"/>
        <dbReference type="ChEBI" id="CHEBI:57792"/>
        <dbReference type="ChEBI" id="CHEBI:59776"/>
        <dbReference type="EC" id="2.2.1.7"/>
    </reaction>
</comment>
<dbReference type="GO" id="GO:0019288">
    <property type="term" value="P:isopentenyl diphosphate biosynthetic process, methylerythritol 4-phosphate pathway"/>
    <property type="evidence" value="ECO:0007669"/>
    <property type="project" value="TreeGrafter"/>
</dbReference>
<dbReference type="SUPFAM" id="SSF52518">
    <property type="entry name" value="Thiamin diphosphate-binding fold (THDP-binding)"/>
    <property type="match status" value="2"/>
</dbReference>